<evidence type="ECO:0000256" key="1">
    <source>
        <dbReference type="SAM" id="Phobius"/>
    </source>
</evidence>
<evidence type="ECO:0000313" key="2">
    <source>
        <dbReference type="EMBL" id="PIO53474.1"/>
    </source>
</evidence>
<keyword evidence="3" id="KW-1185">Reference proteome</keyword>
<sequence length="44" mass="5320">MKSPFFSARMVLNNCPFAFFRIGVVMIRLTIFTWPRYFMKRVAQ</sequence>
<accession>A0A2G9T699</accession>
<feature type="transmembrane region" description="Helical" evidence="1">
    <location>
        <begin position="20"/>
        <end position="39"/>
    </location>
</feature>
<evidence type="ECO:0000313" key="3">
    <source>
        <dbReference type="Proteomes" id="UP000230423"/>
    </source>
</evidence>
<reference evidence="2 3" key="1">
    <citation type="submission" date="2015-09" db="EMBL/GenBank/DDBJ databases">
        <title>Draft genome of the parasitic nematode Teladorsagia circumcincta isolate WARC Sus (inbred).</title>
        <authorList>
            <person name="Mitreva M."/>
        </authorList>
    </citation>
    <scope>NUCLEOTIDE SEQUENCE [LARGE SCALE GENOMIC DNA]</scope>
    <source>
        <strain evidence="2 3">S</strain>
    </source>
</reference>
<organism evidence="2 3">
    <name type="scientific">Teladorsagia circumcincta</name>
    <name type="common">Brown stomach worm</name>
    <name type="synonym">Ostertagia circumcincta</name>
    <dbReference type="NCBI Taxonomy" id="45464"/>
    <lineage>
        <taxon>Eukaryota</taxon>
        <taxon>Metazoa</taxon>
        <taxon>Ecdysozoa</taxon>
        <taxon>Nematoda</taxon>
        <taxon>Chromadorea</taxon>
        <taxon>Rhabditida</taxon>
        <taxon>Rhabditina</taxon>
        <taxon>Rhabditomorpha</taxon>
        <taxon>Strongyloidea</taxon>
        <taxon>Trichostrongylidae</taxon>
        <taxon>Teladorsagia</taxon>
    </lineage>
</organism>
<keyword evidence="1" id="KW-0472">Membrane</keyword>
<name>A0A2G9T699_TELCI</name>
<dbReference type="Proteomes" id="UP000230423">
    <property type="component" value="Unassembled WGS sequence"/>
</dbReference>
<keyword evidence="1" id="KW-1133">Transmembrane helix</keyword>
<dbReference type="EMBL" id="KZ412313">
    <property type="protein sequence ID" value="PIO53474.1"/>
    <property type="molecule type" value="Genomic_DNA"/>
</dbReference>
<protein>
    <submittedName>
        <fullName evidence="2">Uncharacterized protein</fullName>
    </submittedName>
</protein>
<proteinExistence type="predicted"/>
<keyword evidence="1" id="KW-0812">Transmembrane</keyword>
<gene>
    <name evidence="2" type="ORF">TELCIR_25190</name>
</gene>
<dbReference type="AlphaFoldDB" id="A0A2G9T699"/>